<protein>
    <submittedName>
        <fullName evidence="1">Uncharacterized protein</fullName>
    </submittedName>
</protein>
<dbReference type="AlphaFoldDB" id="A0A5E4PM05"/>
<evidence type="ECO:0000313" key="1">
    <source>
        <dbReference type="EMBL" id="VVC86349.1"/>
    </source>
</evidence>
<sequence>MPCKCLGISNNACNCNKLSTLQSYLRDSNDLNITFGTSNGTAKMTKNQCFLEYLGLNSFYDMCATYNLNQLKSALVGKAFSQISGRLLCTG</sequence>
<reference evidence="1 2" key="1">
    <citation type="submission" date="2017-07" db="EMBL/GenBank/DDBJ databases">
        <authorList>
            <person name="Talla V."/>
            <person name="Backstrom N."/>
        </authorList>
    </citation>
    <scope>NUCLEOTIDE SEQUENCE [LARGE SCALE GENOMIC DNA]</scope>
</reference>
<organism evidence="1 2">
    <name type="scientific">Leptidea sinapis</name>
    <dbReference type="NCBI Taxonomy" id="189913"/>
    <lineage>
        <taxon>Eukaryota</taxon>
        <taxon>Metazoa</taxon>
        <taxon>Ecdysozoa</taxon>
        <taxon>Arthropoda</taxon>
        <taxon>Hexapoda</taxon>
        <taxon>Insecta</taxon>
        <taxon>Pterygota</taxon>
        <taxon>Neoptera</taxon>
        <taxon>Endopterygota</taxon>
        <taxon>Lepidoptera</taxon>
        <taxon>Glossata</taxon>
        <taxon>Ditrysia</taxon>
        <taxon>Papilionoidea</taxon>
        <taxon>Pieridae</taxon>
        <taxon>Dismorphiinae</taxon>
        <taxon>Leptidea</taxon>
    </lineage>
</organism>
<name>A0A5E4PM05_9NEOP</name>
<gene>
    <name evidence="1" type="ORF">LSINAPIS_LOCUS191</name>
</gene>
<dbReference type="Proteomes" id="UP000324832">
    <property type="component" value="Unassembled WGS sequence"/>
</dbReference>
<keyword evidence="2" id="KW-1185">Reference proteome</keyword>
<evidence type="ECO:0000313" key="2">
    <source>
        <dbReference type="Proteomes" id="UP000324832"/>
    </source>
</evidence>
<proteinExistence type="predicted"/>
<accession>A0A5E4PM05</accession>
<dbReference type="EMBL" id="FZQP02000002">
    <property type="protein sequence ID" value="VVC86349.1"/>
    <property type="molecule type" value="Genomic_DNA"/>
</dbReference>